<accession>A0AAN8WZP2</accession>
<evidence type="ECO:0000256" key="2">
    <source>
        <dbReference type="SAM" id="Phobius"/>
    </source>
</evidence>
<comment type="caution">
    <text evidence="3">The sequence shown here is derived from an EMBL/GenBank/DDBJ whole genome shotgun (WGS) entry which is preliminary data.</text>
</comment>
<dbReference type="AlphaFoldDB" id="A0AAN8WZP2"/>
<feature type="region of interest" description="Disordered" evidence="1">
    <location>
        <begin position="79"/>
        <end position="101"/>
    </location>
</feature>
<evidence type="ECO:0000313" key="4">
    <source>
        <dbReference type="Proteomes" id="UP001381693"/>
    </source>
</evidence>
<protein>
    <submittedName>
        <fullName evidence="3">Uncharacterized protein</fullName>
    </submittedName>
</protein>
<dbReference type="EMBL" id="JAXCGZ010011403">
    <property type="protein sequence ID" value="KAK7074952.1"/>
    <property type="molecule type" value="Genomic_DNA"/>
</dbReference>
<evidence type="ECO:0000313" key="3">
    <source>
        <dbReference type="EMBL" id="KAK7074952.1"/>
    </source>
</evidence>
<name>A0AAN8WZP2_HALRR</name>
<feature type="transmembrane region" description="Helical" evidence="2">
    <location>
        <begin position="35"/>
        <end position="52"/>
    </location>
</feature>
<sequence length="197" mass="22170">MLKRLMLACQSRDFRLLFSIPVPPDKKIRILHRDGGSGIALIVLFGYSQLAVLTVTGGGYTLLIVAVMAGVTACVKRNPSTQQSTAQQTPPPRPSEDFPPKYRRTWRKEYYEKKRHLSEGDLHGHLENHWTENETNRRASDGQIWTTESSVEIHGVSPALPNQSSNSIVQPAVRYNKNTDSVIIDEGLPSYEEVLTW</sequence>
<organism evidence="3 4">
    <name type="scientific">Halocaridina rubra</name>
    <name type="common">Hawaiian red shrimp</name>
    <dbReference type="NCBI Taxonomy" id="373956"/>
    <lineage>
        <taxon>Eukaryota</taxon>
        <taxon>Metazoa</taxon>
        <taxon>Ecdysozoa</taxon>
        <taxon>Arthropoda</taxon>
        <taxon>Crustacea</taxon>
        <taxon>Multicrustacea</taxon>
        <taxon>Malacostraca</taxon>
        <taxon>Eumalacostraca</taxon>
        <taxon>Eucarida</taxon>
        <taxon>Decapoda</taxon>
        <taxon>Pleocyemata</taxon>
        <taxon>Caridea</taxon>
        <taxon>Atyoidea</taxon>
        <taxon>Atyidae</taxon>
        <taxon>Halocaridina</taxon>
    </lineage>
</organism>
<evidence type="ECO:0000256" key="1">
    <source>
        <dbReference type="SAM" id="MobiDB-lite"/>
    </source>
</evidence>
<dbReference type="Proteomes" id="UP001381693">
    <property type="component" value="Unassembled WGS sequence"/>
</dbReference>
<keyword evidence="2" id="KW-0472">Membrane</keyword>
<feature type="compositionally biased region" description="Low complexity" evidence="1">
    <location>
        <begin position="79"/>
        <end position="88"/>
    </location>
</feature>
<keyword evidence="2" id="KW-1133">Transmembrane helix</keyword>
<keyword evidence="4" id="KW-1185">Reference proteome</keyword>
<reference evidence="3 4" key="1">
    <citation type="submission" date="2023-11" db="EMBL/GenBank/DDBJ databases">
        <title>Halocaridina rubra genome assembly.</title>
        <authorList>
            <person name="Smith C."/>
        </authorList>
    </citation>
    <scope>NUCLEOTIDE SEQUENCE [LARGE SCALE GENOMIC DNA]</scope>
    <source>
        <strain evidence="3">EP-1</strain>
        <tissue evidence="3">Whole</tissue>
    </source>
</reference>
<gene>
    <name evidence="3" type="ORF">SK128_015332</name>
</gene>
<proteinExistence type="predicted"/>
<keyword evidence="2" id="KW-0812">Transmembrane</keyword>